<gene>
    <name evidence="2" type="ORF">TrLO_g7557</name>
</gene>
<dbReference type="EMBL" id="BRXW01000511">
    <property type="protein sequence ID" value="GMH61761.1"/>
    <property type="molecule type" value="Genomic_DNA"/>
</dbReference>
<keyword evidence="1" id="KW-0175">Coiled coil</keyword>
<evidence type="ECO:0000313" key="2">
    <source>
        <dbReference type="EMBL" id="GMH61761.1"/>
    </source>
</evidence>
<feature type="coiled-coil region" evidence="1">
    <location>
        <begin position="15"/>
        <end position="77"/>
    </location>
</feature>
<organism evidence="2 3">
    <name type="scientific">Triparma laevis f. longispina</name>
    <dbReference type="NCBI Taxonomy" id="1714387"/>
    <lineage>
        <taxon>Eukaryota</taxon>
        <taxon>Sar</taxon>
        <taxon>Stramenopiles</taxon>
        <taxon>Ochrophyta</taxon>
        <taxon>Bolidophyceae</taxon>
        <taxon>Parmales</taxon>
        <taxon>Triparmaceae</taxon>
        <taxon>Triparma</taxon>
    </lineage>
</organism>
<evidence type="ECO:0000256" key="1">
    <source>
        <dbReference type="SAM" id="Coils"/>
    </source>
</evidence>
<evidence type="ECO:0000313" key="3">
    <source>
        <dbReference type="Proteomes" id="UP001165122"/>
    </source>
</evidence>
<reference evidence="3" key="1">
    <citation type="journal article" date="2023" name="Commun. Biol.">
        <title>Genome analysis of Parmales, the sister group of diatoms, reveals the evolutionary specialization of diatoms from phago-mixotrophs to photoautotrophs.</title>
        <authorList>
            <person name="Ban H."/>
            <person name="Sato S."/>
            <person name="Yoshikawa S."/>
            <person name="Yamada K."/>
            <person name="Nakamura Y."/>
            <person name="Ichinomiya M."/>
            <person name="Sato N."/>
            <person name="Blanc-Mathieu R."/>
            <person name="Endo H."/>
            <person name="Kuwata A."/>
            <person name="Ogata H."/>
        </authorList>
    </citation>
    <scope>NUCLEOTIDE SEQUENCE [LARGE SCALE GENOMIC DNA]</scope>
    <source>
        <strain evidence="3">NIES 3700</strain>
    </source>
</reference>
<sequence length="108" mass="12582">MSHTQAIKNQGDKNYEILRQQMEQQANTLKNIQATASEQAQKIEEQGRTIEQQGRIIEQQGQEIEELRREVNSLMEMAVPSSVVVVQRGDYARRWRGFFLRGRGYRMG</sequence>
<accession>A0A9W6ZXS2</accession>
<comment type="caution">
    <text evidence="2">The sequence shown here is derived from an EMBL/GenBank/DDBJ whole genome shotgun (WGS) entry which is preliminary data.</text>
</comment>
<keyword evidence="3" id="KW-1185">Reference proteome</keyword>
<name>A0A9W6ZXS2_9STRA</name>
<proteinExistence type="predicted"/>
<protein>
    <submittedName>
        <fullName evidence="2">Uncharacterized protein</fullName>
    </submittedName>
</protein>
<dbReference type="AlphaFoldDB" id="A0A9W6ZXS2"/>
<dbReference type="Proteomes" id="UP001165122">
    <property type="component" value="Unassembled WGS sequence"/>
</dbReference>